<dbReference type="GO" id="GO:0060003">
    <property type="term" value="P:copper ion export"/>
    <property type="evidence" value="ECO:0007669"/>
    <property type="project" value="TreeGrafter"/>
</dbReference>
<dbReference type="PANTHER" id="PTHR30097:SF4">
    <property type="entry name" value="SLR6042 PROTEIN"/>
    <property type="match status" value="1"/>
</dbReference>
<evidence type="ECO:0000256" key="1">
    <source>
        <dbReference type="ARBA" id="ARBA00009477"/>
    </source>
</evidence>
<dbReference type="Pfam" id="PF25973">
    <property type="entry name" value="BSH_CzcB"/>
    <property type="match status" value="1"/>
</dbReference>
<evidence type="ECO:0000259" key="6">
    <source>
        <dbReference type="Pfam" id="PF25973"/>
    </source>
</evidence>
<evidence type="ECO:0000259" key="5">
    <source>
        <dbReference type="Pfam" id="PF25971"/>
    </source>
</evidence>
<dbReference type="Gene3D" id="2.40.30.170">
    <property type="match status" value="1"/>
</dbReference>
<dbReference type="PANTHER" id="PTHR30097">
    <property type="entry name" value="CATION EFFLUX SYSTEM PROTEIN CUSB"/>
    <property type="match status" value="1"/>
</dbReference>
<dbReference type="Pfam" id="PF25975">
    <property type="entry name" value="CzcB_C"/>
    <property type="match status" value="1"/>
</dbReference>
<sequence length="417" mass="45377">MTISLKSPWLIGLAVAVGAALLFTGNGEHKTASREHGEEAEAFERGPHRGRMLRDGDFAVEITIFEDNTPPQFHLYAYEDDKPLDPKEVDARITLKRLDGEVNDFQFTPKGDYLDGGATVTEPHSFDVTVDASRKDEKHHWEFSSYEGRVTITPEAAKAAGIQTEKAGPGLISEILPLSGHIVPDPNRMAQLKARFPGVVREMRKNLGDAVEAGEVVALMESNETLQPYPVKSPIGGVIIARNGNIGDVAGELPLYEVADLSTVWVEFHVFPRNAAKVKPGQKVKITSMQDDATAEAVITAVPPVADTDSQSVLARAALDNADGIWRTGLTVRGEVTLAEKEAPLTVKTSALQRFRDFTVVFAQVGDAYEVRMLQLGLQDAERAEVLEGLKPGSDYVTENSFLIKADIDKSGASHDH</sequence>
<dbReference type="AlphaFoldDB" id="A0A432MPV3"/>
<feature type="domain" description="CusB-like beta-barrel" evidence="4">
    <location>
        <begin position="263"/>
        <end position="335"/>
    </location>
</feature>
<dbReference type="InterPro" id="IPR051909">
    <property type="entry name" value="MFP_Cation_Efflux"/>
</dbReference>
<dbReference type="Pfam" id="PF25971">
    <property type="entry name" value="CzcB_N"/>
    <property type="match status" value="1"/>
</dbReference>
<reference evidence="8 9" key="1">
    <citation type="submission" date="2018-12" db="EMBL/GenBank/DDBJ databases">
        <authorList>
            <person name="Toschakov S.V."/>
        </authorList>
    </citation>
    <scope>NUCLEOTIDE SEQUENCE [LARGE SCALE GENOMIC DNA]</scope>
    <source>
        <strain evidence="8 9">GM2012</strain>
    </source>
</reference>
<reference evidence="8 9" key="2">
    <citation type="submission" date="2019-01" db="EMBL/GenBank/DDBJ databases">
        <title>Tautonia sociabilis, a novel thermotolerant planctomycete of Isosphaeraceae family, isolated from a 4000 m deep subterranean habitat.</title>
        <authorList>
            <person name="Kovaleva O.L."/>
            <person name="Elcheninov A.G."/>
            <person name="Van Heerden E."/>
            <person name="Toshchakov S.V."/>
            <person name="Novikov A."/>
            <person name="Bonch-Osmolovskaya E.A."/>
            <person name="Kublanov I.V."/>
        </authorList>
    </citation>
    <scope>NUCLEOTIDE SEQUENCE [LARGE SCALE GENOMIC DNA]</scope>
    <source>
        <strain evidence="8 9">GM2012</strain>
    </source>
</reference>
<dbReference type="EMBL" id="RYZH01000002">
    <property type="protein sequence ID" value="RUL89494.1"/>
    <property type="molecule type" value="Genomic_DNA"/>
</dbReference>
<dbReference type="InterPro" id="IPR058647">
    <property type="entry name" value="BSH_CzcB-like"/>
</dbReference>
<dbReference type="InterPro" id="IPR011053">
    <property type="entry name" value="Single_hybrid_motif"/>
</dbReference>
<dbReference type="Gene3D" id="2.40.420.20">
    <property type="match status" value="1"/>
</dbReference>
<dbReference type="Proteomes" id="UP000280296">
    <property type="component" value="Unassembled WGS sequence"/>
</dbReference>
<feature type="region of interest" description="Disordered" evidence="3">
    <location>
        <begin position="29"/>
        <end position="50"/>
    </location>
</feature>
<dbReference type="RefSeq" id="WP_126723570.1">
    <property type="nucleotide sequence ID" value="NZ_RYZH01000002.1"/>
</dbReference>
<organism evidence="8 9">
    <name type="scientific">Tautonia sociabilis</name>
    <dbReference type="NCBI Taxonomy" id="2080755"/>
    <lineage>
        <taxon>Bacteria</taxon>
        <taxon>Pseudomonadati</taxon>
        <taxon>Planctomycetota</taxon>
        <taxon>Planctomycetia</taxon>
        <taxon>Isosphaerales</taxon>
        <taxon>Isosphaeraceae</taxon>
        <taxon>Tautonia</taxon>
    </lineage>
</organism>
<feature type="domain" description="CzcB-like barrel-sandwich hybrid" evidence="6">
    <location>
        <begin position="188"/>
        <end position="260"/>
    </location>
</feature>
<dbReference type="OrthoDB" id="9806939at2"/>
<keyword evidence="9" id="KW-1185">Reference proteome</keyword>
<evidence type="ECO:0000313" key="9">
    <source>
        <dbReference type="Proteomes" id="UP000280296"/>
    </source>
</evidence>
<evidence type="ECO:0000313" key="8">
    <source>
        <dbReference type="EMBL" id="RUL89494.1"/>
    </source>
</evidence>
<accession>A0A432MPV3</accession>
<evidence type="ECO:0000256" key="3">
    <source>
        <dbReference type="SAM" id="MobiDB-lite"/>
    </source>
</evidence>
<feature type="domain" description="CzcB N-terminal" evidence="5">
    <location>
        <begin position="50"/>
        <end position="141"/>
    </location>
</feature>
<dbReference type="Gene3D" id="2.40.50.100">
    <property type="match status" value="1"/>
</dbReference>
<name>A0A432MPV3_9BACT</name>
<dbReference type="GO" id="GO:0030288">
    <property type="term" value="C:outer membrane-bounded periplasmic space"/>
    <property type="evidence" value="ECO:0007669"/>
    <property type="project" value="TreeGrafter"/>
</dbReference>
<evidence type="ECO:0000259" key="4">
    <source>
        <dbReference type="Pfam" id="PF25954"/>
    </source>
</evidence>
<gene>
    <name evidence="8" type="ORF">TsocGM_01615</name>
</gene>
<comment type="similarity">
    <text evidence="1">Belongs to the membrane fusion protein (MFP) (TC 8.A.1) family.</text>
</comment>
<dbReference type="InterPro" id="IPR058646">
    <property type="entry name" value="CzcB_N"/>
</dbReference>
<dbReference type="GO" id="GO:0015679">
    <property type="term" value="P:plasma membrane copper ion transport"/>
    <property type="evidence" value="ECO:0007669"/>
    <property type="project" value="TreeGrafter"/>
</dbReference>
<comment type="caution">
    <text evidence="8">The sequence shown here is derived from an EMBL/GenBank/DDBJ whole genome shotgun (WGS) entry which is preliminary data.</text>
</comment>
<dbReference type="InterPro" id="IPR058649">
    <property type="entry name" value="CzcB_C"/>
</dbReference>
<dbReference type="Pfam" id="PF25954">
    <property type="entry name" value="Beta-barrel_RND_2"/>
    <property type="match status" value="1"/>
</dbReference>
<protein>
    <submittedName>
        <fullName evidence="8">HlyD family efflux transporter periplasmic adaptor subunit</fullName>
    </submittedName>
</protein>
<evidence type="ECO:0000256" key="2">
    <source>
        <dbReference type="ARBA" id="ARBA00022448"/>
    </source>
</evidence>
<proteinExistence type="inferred from homology"/>
<dbReference type="GO" id="GO:0046914">
    <property type="term" value="F:transition metal ion binding"/>
    <property type="evidence" value="ECO:0007669"/>
    <property type="project" value="TreeGrafter"/>
</dbReference>
<evidence type="ECO:0000259" key="7">
    <source>
        <dbReference type="Pfam" id="PF25975"/>
    </source>
</evidence>
<feature type="domain" description="CzcB-like C-terminal circularly permuted SH3-like" evidence="7">
    <location>
        <begin position="345"/>
        <end position="405"/>
    </location>
</feature>
<dbReference type="FunFam" id="2.40.30.170:FF:000010">
    <property type="entry name" value="Efflux RND transporter periplasmic adaptor subunit"/>
    <property type="match status" value="1"/>
</dbReference>
<keyword evidence="2" id="KW-0813">Transport</keyword>
<dbReference type="SUPFAM" id="SSF51230">
    <property type="entry name" value="Single hybrid motif"/>
    <property type="match status" value="1"/>
</dbReference>
<dbReference type="InterPro" id="IPR058792">
    <property type="entry name" value="Beta-barrel_RND_2"/>
</dbReference>